<dbReference type="PROSITE" id="PS51273">
    <property type="entry name" value="GATASE_TYPE_1"/>
    <property type="match status" value="1"/>
</dbReference>
<evidence type="ECO:0000313" key="2">
    <source>
        <dbReference type="EMBL" id="AIS18457.1"/>
    </source>
</evidence>
<dbReference type="EMBL" id="CP009533">
    <property type="protein sequence ID" value="AIS18457.1"/>
    <property type="molecule type" value="Genomic_DNA"/>
</dbReference>
<dbReference type="AlphaFoldDB" id="A0A089YVQ2"/>
<dbReference type="SUPFAM" id="SSF52317">
    <property type="entry name" value="Class I glutamine amidotransferase-like"/>
    <property type="match status" value="1"/>
</dbReference>
<keyword evidence="3" id="KW-1185">Reference proteome</keyword>
<dbReference type="FunFam" id="3.40.50.880:FF:000033">
    <property type="entry name" value="Glutamine amidotransferase class-I"/>
    <property type="match status" value="1"/>
</dbReference>
<dbReference type="CDD" id="cd01741">
    <property type="entry name" value="GATase1_1"/>
    <property type="match status" value="1"/>
</dbReference>
<dbReference type="PANTHER" id="PTHR42695:SF5">
    <property type="entry name" value="GLUTAMINE AMIDOTRANSFERASE YLR126C-RELATED"/>
    <property type="match status" value="1"/>
</dbReference>
<keyword evidence="2" id="KW-0315">Glutamine amidotransferase</keyword>
<dbReference type="InterPro" id="IPR044992">
    <property type="entry name" value="ChyE-like"/>
</dbReference>
<dbReference type="KEGG" id="prh:LT40_14125"/>
<dbReference type="GO" id="GO:0016740">
    <property type="term" value="F:transferase activity"/>
    <property type="evidence" value="ECO:0007669"/>
    <property type="project" value="UniProtKB-KW"/>
</dbReference>
<sequence>MKSALVLRHIAFEDLGSLAPVLEAEGYEIKMIEAPLHPLASLDVTSADLLIILGGPIGAFDEAQYPFLLDELELIRQRLDSGKPMLGICLGAQLIARALGANVAAMGHKEIGFGPITLTDAGRNSVLAPLARGTPVLHWHGDQFDIPAQAVRLAATDACPHQAFSVGDQVLALQFHLEVAPQALEAWLVGHANELHQQRIDPRELRAQAQAAGGAGIQMADAILTDWLARLR</sequence>
<dbReference type="NCBIfam" id="NF005458">
    <property type="entry name" value="PRK07053.1"/>
    <property type="match status" value="1"/>
</dbReference>
<dbReference type="InterPro" id="IPR029062">
    <property type="entry name" value="Class_I_gatase-like"/>
</dbReference>
<reference evidence="2 3" key="1">
    <citation type="journal article" date="2015" name="J. Biotechnol.">
        <title>Complete genome sequence of Pseudomonas rhizosphaerae IH5T (=DSM 16299T), a phosphate-solubilizing rhizobacterium for bacterial biofertilizer.</title>
        <authorList>
            <person name="Kwak Y."/>
            <person name="Jung B.K."/>
            <person name="Shin J.H."/>
        </authorList>
    </citation>
    <scope>NUCLEOTIDE SEQUENCE [LARGE SCALE GENOMIC DNA]</scope>
    <source>
        <strain evidence="2">DSM 16299</strain>
    </source>
</reference>
<dbReference type="HOGENOM" id="CLU_054974_3_1_6"/>
<gene>
    <name evidence="2" type="ORF">LT40_14125</name>
</gene>
<dbReference type="RefSeq" id="WP_043191168.1">
    <property type="nucleotide sequence ID" value="NZ_CP009533.1"/>
</dbReference>
<dbReference type="Gene3D" id="3.40.50.880">
    <property type="match status" value="1"/>
</dbReference>
<keyword evidence="2" id="KW-0808">Transferase</keyword>
<dbReference type="STRING" id="216142.LT40_14125"/>
<protein>
    <submittedName>
        <fullName evidence="2">Glutamine amidotransferase</fullName>
    </submittedName>
</protein>
<dbReference type="OrthoDB" id="9813383at2"/>
<accession>A0A089YVQ2</accession>
<dbReference type="PANTHER" id="PTHR42695">
    <property type="entry name" value="GLUTAMINE AMIDOTRANSFERASE YLR126C-RELATED"/>
    <property type="match status" value="1"/>
</dbReference>
<proteinExistence type="predicted"/>
<evidence type="ECO:0000259" key="1">
    <source>
        <dbReference type="Pfam" id="PF00117"/>
    </source>
</evidence>
<dbReference type="Proteomes" id="UP000029499">
    <property type="component" value="Chromosome"/>
</dbReference>
<dbReference type="InterPro" id="IPR017926">
    <property type="entry name" value="GATASE"/>
</dbReference>
<evidence type="ECO:0000313" key="3">
    <source>
        <dbReference type="Proteomes" id="UP000029499"/>
    </source>
</evidence>
<feature type="domain" description="Glutamine amidotransferase" evidence="1">
    <location>
        <begin position="25"/>
        <end position="183"/>
    </location>
</feature>
<dbReference type="eggNOG" id="COG0518">
    <property type="taxonomic scope" value="Bacteria"/>
</dbReference>
<organism evidence="2 3">
    <name type="scientific">Pseudomonas rhizosphaerae</name>
    <dbReference type="NCBI Taxonomy" id="216142"/>
    <lineage>
        <taxon>Bacteria</taxon>
        <taxon>Pseudomonadati</taxon>
        <taxon>Pseudomonadota</taxon>
        <taxon>Gammaproteobacteria</taxon>
        <taxon>Pseudomonadales</taxon>
        <taxon>Pseudomonadaceae</taxon>
        <taxon>Pseudomonas</taxon>
    </lineage>
</organism>
<dbReference type="Pfam" id="PF00117">
    <property type="entry name" value="GATase"/>
    <property type="match status" value="1"/>
</dbReference>
<dbReference type="GO" id="GO:0005829">
    <property type="term" value="C:cytosol"/>
    <property type="evidence" value="ECO:0007669"/>
    <property type="project" value="TreeGrafter"/>
</dbReference>
<name>A0A089YVQ2_9PSED</name>